<protein>
    <submittedName>
        <fullName evidence="1">Uncharacterized protein</fullName>
    </submittedName>
</protein>
<dbReference type="AlphaFoldDB" id="A0A939ITC1"/>
<dbReference type="EMBL" id="JAFKCV010000016">
    <property type="protein sequence ID" value="MBN7827311.1"/>
    <property type="molecule type" value="Genomic_DNA"/>
</dbReference>
<comment type="caution">
    <text evidence="1">The sequence shown here is derived from an EMBL/GenBank/DDBJ whole genome shotgun (WGS) entry which is preliminary data.</text>
</comment>
<gene>
    <name evidence="1" type="ORF">J0A66_18910</name>
</gene>
<organism evidence="1 2">
    <name type="scientific">Bowmanella dokdonensis</name>
    <dbReference type="NCBI Taxonomy" id="751969"/>
    <lineage>
        <taxon>Bacteria</taxon>
        <taxon>Pseudomonadati</taxon>
        <taxon>Pseudomonadota</taxon>
        <taxon>Gammaproteobacteria</taxon>
        <taxon>Alteromonadales</taxon>
        <taxon>Alteromonadaceae</taxon>
        <taxon>Bowmanella</taxon>
    </lineage>
</organism>
<sequence length="387" mass="43811">MSLRISDFREFTQADRRIISALVDGDEVFFSFPDWVSLRTPGDAFIGICLLDAMATGRNIVLDETVPFSTSIQNTVAELQPLYSMWNRGLKRVEVLGEAQEAGVATPGAASFYSGGIDGSYSLARHFDAITHLITMNGFEGWDKEEQWEVFLNRQIRFAQSQGKRLIDVLGNYRQYAENRKISHNFQHGLELGAVAAILGFPATYIPSSFTCDDLFPWGSHPLTDPLWGDATRKVIHDGMDVSRTDKTEYLAAHQALLDNLQVCWRHVDSNCGECSKCMRTMIALKLLNMHAASLPPLQSLQQAKSMAVKSHAAVPFALDLAYLARRQGQEELASALENKVRRFNIRMHWEALFNLLTHSIFKRLVHKWRGTEWVSWRVTMTQTNIR</sequence>
<dbReference type="Proteomes" id="UP000664654">
    <property type="component" value="Unassembled WGS sequence"/>
</dbReference>
<reference evidence="1" key="1">
    <citation type="submission" date="2021-03" db="EMBL/GenBank/DDBJ databases">
        <title>novel species isolated from a fishpond in China.</title>
        <authorList>
            <person name="Lu H."/>
            <person name="Cai Z."/>
        </authorList>
    </citation>
    <scope>NUCLEOTIDE SEQUENCE</scope>
    <source>
        <strain evidence="1">JCM 30855</strain>
    </source>
</reference>
<evidence type="ECO:0000313" key="2">
    <source>
        <dbReference type="Proteomes" id="UP000664654"/>
    </source>
</evidence>
<name>A0A939ITC1_9ALTE</name>
<keyword evidence="2" id="KW-1185">Reference proteome</keyword>
<accession>A0A939ITC1</accession>
<dbReference type="RefSeq" id="WP_206575422.1">
    <property type="nucleotide sequence ID" value="NZ_JAFKCV010000016.1"/>
</dbReference>
<evidence type="ECO:0000313" key="1">
    <source>
        <dbReference type="EMBL" id="MBN7827311.1"/>
    </source>
</evidence>
<proteinExistence type="predicted"/>